<proteinExistence type="predicted"/>
<reference evidence="1 2" key="1">
    <citation type="journal article" date="2018" name="Infect. Genet. Evol.">
        <title>Genome-wide analysis of Borrelia turcica and 'Candidatus Borrelia tachyglossi' shows relapsing fever-like genomes with unique genomic links to Lyme disease Borrelia.</title>
        <authorList>
            <person name="Gofton A.W."/>
            <person name="Margos G."/>
            <person name="Fingerle V."/>
            <person name="Hepner S."/>
            <person name="Loh S.M."/>
            <person name="Ryan U."/>
            <person name="Irwin P."/>
            <person name="Oskam C.L."/>
        </authorList>
    </citation>
    <scope>NUCLEOTIDE SEQUENCE [LARGE SCALE GENOMIC DNA]</scope>
    <source>
        <strain evidence="1 2">IST7</strain>
        <plasmid evidence="1">cp33</plasmid>
    </source>
</reference>
<evidence type="ECO:0000313" key="1">
    <source>
        <dbReference type="EMBL" id="AYE37002.1"/>
    </source>
</evidence>
<dbReference type="AlphaFoldDB" id="A0A386PP81"/>
<dbReference type="RefSeq" id="WP_120104923.1">
    <property type="nucleotide sequence ID" value="NZ_CP028888.1"/>
</dbReference>
<dbReference type="EMBL" id="CP028888">
    <property type="protein sequence ID" value="AYE37002.1"/>
    <property type="molecule type" value="Genomic_DNA"/>
</dbReference>
<gene>
    <name evidence="1" type="ORF">DB313_05745</name>
</gene>
<keyword evidence="1" id="KW-0614">Plasmid</keyword>
<organism evidence="1 2">
    <name type="scientific">Borrelia turcica IST7</name>
    <dbReference type="NCBI Taxonomy" id="1104446"/>
    <lineage>
        <taxon>Bacteria</taxon>
        <taxon>Pseudomonadati</taxon>
        <taxon>Spirochaetota</taxon>
        <taxon>Spirochaetia</taxon>
        <taxon>Spirochaetales</taxon>
        <taxon>Borreliaceae</taxon>
        <taxon>Borrelia</taxon>
    </lineage>
</organism>
<dbReference type="Pfam" id="PF07405">
    <property type="entry name" value="DUF1506"/>
    <property type="match status" value="1"/>
</dbReference>
<sequence length="127" mass="14333">MSLSLTRLSASTSRVINHFKQELLLYKRSVSQNDAYKTVEQAYAQNPVNFTGSISSLSVVELDNLLSIGGQDPTSYLKVYTADLSIDIKRGDRISINGCFYLVDSIRMHKRIGISLLEMVIKEEVWE</sequence>
<geneLocation type="plasmid" evidence="1 2">
    <name>cp33</name>
</geneLocation>
<name>A0A386PP81_9SPIR</name>
<dbReference type="InterPro" id="IPR010875">
    <property type="entry name" value="DUF1506"/>
</dbReference>
<protein>
    <submittedName>
        <fullName evidence="1">Uncharacterized protein</fullName>
    </submittedName>
</protein>
<dbReference type="Proteomes" id="UP000275571">
    <property type="component" value="Plasmid cp33"/>
</dbReference>
<evidence type="ECO:0000313" key="2">
    <source>
        <dbReference type="Proteomes" id="UP000275571"/>
    </source>
</evidence>
<keyword evidence="2" id="KW-1185">Reference proteome</keyword>
<accession>A0A386PP81</accession>
<dbReference type="KEGG" id="btur:DB313_05745"/>